<protein>
    <submittedName>
        <fullName evidence="1">Uncharacterized protein</fullName>
    </submittedName>
</protein>
<organism evidence="1 2">
    <name type="scientific">Haloarcula rubra</name>
    <dbReference type="NCBI Taxonomy" id="2487747"/>
    <lineage>
        <taxon>Archaea</taxon>
        <taxon>Methanobacteriati</taxon>
        <taxon>Methanobacteriota</taxon>
        <taxon>Stenosarchaea group</taxon>
        <taxon>Halobacteria</taxon>
        <taxon>Halobacteriales</taxon>
        <taxon>Haloarculaceae</taxon>
        <taxon>Haloarcula</taxon>
    </lineage>
</organism>
<name>A0AAW4PWU6_9EURY</name>
<gene>
    <name evidence="1" type="ORF">EGH21_22365</name>
</gene>
<dbReference type="EMBL" id="RKLR01000019">
    <property type="protein sequence ID" value="MBX0325765.1"/>
    <property type="molecule type" value="Genomic_DNA"/>
</dbReference>
<comment type="caution">
    <text evidence="1">The sequence shown here is derived from an EMBL/GenBank/DDBJ whole genome shotgun (WGS) entry which is preliminary data.</text>
</comment>
<keyword evidence="2" id="KW-1185">Reference proteome</keyword>
<sequence>MQAGKLGLVTRGWIEDVAGAAYRSAKEDYVDGGMEEFVRMLSVDESSQATLSTIGDVDVYEGAAIWDEKREPEQWFGAGTTINKKQVETRVRTGTRWAAVPAENGHDGYAMTSTSAGTFAFDQLASHQTDCSIEPAYLDLRSWLEDKRDRLDVWEIGRDKPGAKTTMSWSGREEMTDSEIDEAIDRHAVLTLDVDYQGDYRRVSLAQSGWIEVFEPEMETAEFLEFVSEEILPYAITAESEDEAVDNIVHERTDVGDVQVTDEDQQTFDNLNTVHMADGGDGDE</sequence>
<reference evidence="1 2" key="1">
    <citation type="submission" date="2021-06" db="EMBL/GenBank/DDBJ databases">
        <title>Halomicroarcula sp. a new haloarchaeum isolated from saline soil.</title>
        <authorList>
            <person name="Duran-Viseras A."/>
            <person name="Sanchez-Porro C."/>
            <person name="Ventosa A."/>
        </authorList>
    </citation>
    <scope>NUCLEOTIDE SEQUENCE [LARGE SCALE GENOMIC DNA]</scope>
    <source>
        <strain evidence="1 2">F13</strain>
    </source>
</reference>
<accession>A0AAW4PWU6</accession>
<evidence type="ECO:0000313" key="2">
    <source>
        <dbReference type="Proteomes" id="UP001430377"/>
    </source>
</evidence>
<dbReference type="AlphaFoldDB" id="A0AAW4PWU6"/>
<evidence type="ECO:0000313" key="1">
    <source>
        <dbReference type="EMBL" id="MBX0325765.1"/>
    </source>
</evidence>
<proteinExistence type="predicted"/>
<dbReference type="RefSeq" id="WP_220620626.1">
    <property type="nucleotide sequence ID" value="NZ_RKLR01000019.1"/>
</dbReference>
<dbReference type="Proteomes" id="UP001430377">
    <property type="component" value="Unassembled WGS sequence"/>
</dbReference>